<dbReference type="Proteomes" id="UP001157006">
    <property type="component" value="Chromosome 4"/>
</dbReference>
<feature type="compositionally biased region" description="Basic and acidic residues" evidence="1">
    <location>
        <begin position="69"/>
        <end position="78"/>
    </location>
</feature>
<sequence>MSTNKEVVSNSTGKNTTHADTIAKEPHVESHVDSHVDPNVEAFVPISDVDESNDSSEYLRTKNPQNEEVDIHSKRNDGDNEDDYILIANIMKNIVEEKASQESTLNILKSLARYITDKARDKKQKVDTPKSAIKNVEQKTPRISPLNKKKRVEEKAIDRNSLKRKLVSSSESKTFVKADVIDVVPSYR</sequence>
<feature type="compositionally biased region" description="Polar residues" evidence="1">
    <location>
        <begin position="55"/>
        <end position="66"/>
    </location>
</feature>
<name>A0AAV1AFN7_VICFA</name>
<evidence type="ECO:0000313" key="3">
    <source>
        <dbReference type="Proteomes" id="UP001157006"/>
    </source>
</evidence>
<dbReference type="EMBL" id="OX451739">
    <property type="protein sequence ID" value="CAI8607933.1"/>
    <property type="molecule type" value="Genomic_DNA"/>
</dbReference>
<proteinExistence type="predicted"/>
<gene>
    <name evidence="2" type="ORF">VFH_IV061000</name>
</gene>
<feature type="compositionally biased region" description="Polar residues" evidence="1">
    <location>
        <begin position="1"/>
        <end position="19"/>
    </location>
</feature>
<keyword evidence="3" id="KW-1185">Reference proteome</keyword>
<protein>
    <submittedName>
        <fullName evidence="2">Uncharacterized protein</fullName>
    </submittedName>
</protein>
<feature type="region of interest" description="Disordered" evidence="1">
    <location>
        <begin position="1"/>
        <end position="80"/>
    </location>
</feature>
<evidence type="ECO:0000313" key="2">
    <source>
        <dbReference type="EMBL" id="CAI8607933.1"/>
    </source>
</evidence>
<organism evidence="2 3">
    <name type="scientific">Vicia faba</name>
    <name type="common">Broad bean</name>
    <name type="synonym">Faba vulgaris</name>
    <dbReference type="NCBI Taxonomy" id="3906"/>
    <lineage>
        <taxon>Eukaryota</taxon>
        <taxon>Viridiplantae</taxon>
        <taxon>Streptophyta</taxon>
        <taxon>Embryophyta</taxon>
        <taxon>Tracheophyta</taxon>
        <taxon>Spermatophyta</taxon>
        <taxon>Magnoliopsida</taxon>
        <taxon>eudicotyledons</taxon>
        <taxon>Gunneridae</taxon>
        <taxon>Pentapetalae</taxon>
        <taxon>rosids</taxon>
        <taxon>fabids</taxon>
        <taxon>Fabales</taxon>
        <taxon>Fabaceae</taxon>
        <taxon>Papilionoideae</taxon>
        <taxon>50 kb inversion clade</taxon>
        <taxon>NPAAA clade</taxon>
        <taxon>Hologalegina</taxon>
        <taxon>IRL clade</taxon>
        <taxon>Fabeae</taxon>
        <taxon>Vicia</taxon>
    </lineage>
</organism>
<reference evidence="2 3" key="1">
    <citation type="submission" date="2023-01" db="EMBL/GenBank/DDBJ databases">
        <authorList>
            <person name="Kreplak J."/>
        </authorList>
    </citation>
    <scope>NUCLEOTIDE SEQUENCE [LARGE SCALE GENOMIC DNA]</scope>
</reference>
<evidence type="ECO:0000256" key="1">
    <source>
        <dbReference type="SAM" id="MobiDB-lite"/>
    </source>
</evidence>
<feature type="compositionally biased region" description="Basic and acidic residues" evidence="1">
    <location>
        <begin position="21"/>
        <end position="38"/>
    </location>
</feature>
<dbReference type="AlphaFoldDB" id="A0AAV1AFN7"/>
<accession>A0AAV1AFN7</accession>